<keyword evidence="2 3" id="KW-0560">Oxidoreductase</keyword>
<evidence type="ECO:0000313" key="4">
    <source>
        <dbReference type="Proteomes" id="UP000001225"/>
    </source>
</evidence>
<evidence type="ECO:0000256" key="1">
    <source>
        <dbReference type="ARBA" id="ARBA00006484"/>
    </source>
</evidence>
<dbReference type="KEGG" id="bpt:Bpet4363"/>
<reference evidence="3 4" key="1">
    <citation type="journal article" date="2008" name="BMC Genomics">
        <title>The missing link: Bordetella petrii is endowed with both the metabolic versatility of environmental bacteria and virulence traits of pathogenic Bordetellae.</title>
        <authorList>
            <person name="Gross R."/>
            <person name="Guzman C.A."/>
            <person name="Sebaihia M."/>
            <person name="Martins Dos Santos V.A."/>
            <person name="Pieper D.H."/>
            <person name="Koebnik R."/>
            <person name="Lechner M."/>
            <person name="Bartels D."/>
            <person name="Buhrmester J."/>
            <person name="Choudhuri J.V."/>
            <person name="Ebensen T."/>
            <person name="Gaigalat L."/>
            <person name="Herrmann S."/>
            <person name="Khachane A.N."/>
            <person name="Larisch C."/>
            <person name="Link S."/>
            <person name="Linke B."/>
            <person name="Meyer F."/>
            <person name="Mormann S."/>
            <person name="Nakunst D."/>
            <person name="Rueckert C."/>
            <person name="Schneiker-Bekel S."/>
            <person name="Schulze K."/>
            <person name="Vorhoelter F.J."/>
            <person name="Yevsa T."/>
            <person name="Engle J.T."/>
            <person name="Goldman W.E."/>
            <person name="Puehler A."/>
            <person name="Goebel U.B."/>
            <person name="Goesmann A."/>
            <person name="Bloecker H."/>
            <person name="Kaiser O."/>
            <person name="Martinez-Arias R."/>
        </authorList>
    </citation>
    <scope>NUCLEOTIDE SEQUENCE [LARGE SCALE GENOMIC DNA]</scope>
    <source>
        <strain evidence="4">ATCC BAA-461 / DSM 12804 / CCUG 43448 / CIP 107267 / Se-1111R</strain>
    </source>
</reference>
<dbReference type="PRINTS" id="PR00080">
    <property type="entry name" value="SDRFAMILY"/>
</dbReference>
<organism evidence="3 4">
    <name type="scientific">Bordetella petrii (strain ATCC BAA-461 / DSM 12804 / CCUG 43448 / CIP 107267 / Se-1111R)</name>
    <dbReference type="NCBI Taxonomy" id="340100"/>
    <lineage>
        <taxon>Bacteria</taxon>
        <taxon>Pseudomonadati</taxon>
        <taxon>Pseudomonadota</taxon>
        <taxon>Betaproteobacteria</taxon>
        <taxon>Burkholderiales</taxon>
        <taxon>Alcaligenaceae</taxon>
        <taxon>Bordetella</taxon>
    </lineage>
</organism>
<dbReference type="PANTHER" id="PTHR24321">
    <property type="entry name" value="DEHYDROGENASES, SHORT CHAIN"/>
    <property type="match status" value="1"/>
</dbReference>
<dbReference type="PANTHER" id="PTHR24321:SF15">
    <property type="entry name" value="OXIDOREDUCTASE UCPA"/>
    <property type="match status" value="1"/>
</dbReference>
<dbReference type="SUPFAM" id="SSF51735">
    <property type="entry name" value="NAD(P)-binding Rossmann-fold domains"/>
    <property type="match status" value="1"/>
</dbReference>
<evidence type="ECO:0000313" key="3">
    <source>
        <dbReference type="EMBL" id="CAP44714.1"/>
    </source>
</evidence>
<dbReference type="NCBIfam" id="NF005559">
    <property type="entry name" value="PRK07231.1"/>
    <property type="match status" value="1"/>
</dbReference>
<dbReference type="EC" id="1.1.1.100" evidence="3"/>
<dbReference type="InterPro" id="IPR036291">
    <property type="entry name" value="NAD(P)-bd_dom_sf"/>
</dbReference>
<dbReference type="Pfam" id="PF13561">
    <property type="entry name" value="adh_short_C2"/>
    <property type="match status" value="1"/>
</dbReference>
<gene>
    <name evidence="3" type="ordered locus">Bpet4363</name>
</gene>
<dbReference type="STRING" id="94624.Bpet4363"/>
<dbReference type="AlphaFoldDB" id="A9ICU4"/>
<proteinExistence type="inferred from homology"/>
<evidence type="ECO:0000256" key="2">
    <source>
        <dbReference type="ARBA" id="ARBA00023002"/>
    </source>
</evidence>
<sequence length="270" mass="28445">MGGATMEHKQFSGRVALVLGAGSVGEGWGNGKAAAVAYAREGATVIAVDLNLDAARETHGIIHQEGGRSEALAADVTQADQVAALVQGVVERHGRIDILHNNVGMARMGSVTELSEAQWDTAMNVNLKSAFLACKHVLPVMQAQKRGSIVNISSLAAIRYTGYPYPVYYASKGGLNQLTVGLALEYAKQGIRVNAIMPGYVDTPLIYKDISGQYGSREEMVNERNARCPMGHMGTAWDIANAAVFLASDAAAYITGVCLPVDGGVHLACA</sequence>
<dbReference type="PRINTS" id="PR00081">
    <property type="entry name" value="GDHRDH"/>
</dbReference>
<protein>
    <submittedName>
        <fullName evidence="3">Short chain dehydrogenase</fullName>
        <ecNumber evidence="3">1.1.1.100</ecNumber>
    </submittedName>
</protein>
<dbReference type="EMBL" id="AM902716">
    <property type="protein sequence ID" value="CAP44714.1"/>
    <property type="molecule type" value="Genomic_DNA"/>
</dbReference>
<dbReference type="FunFam" id="3.40.50.720:FF:000084">
    <property type="entry name" value="Short-chain dehydrogenase reductase"/>
    <property type="match status" value="1"/>
</dbReference>
<comment type="similarity">
    <text evidence="1">Belongs to the short-chain dehydrogenases/reductases (SDR) family.</text>
</comment>
<dbReference type="eggNOG" id="COG1028">
    <property type="taxonomic scope" value="Bacteria"/>
</dbReference>
<dbReference type="GO" id="GO:0004316">
    <property type="term" value="F:3-oxoacyl-[acyl-carrier-protein] reductase (NADPH) activity"/>
    <property type="evidence" value="ECO:0007669"/>
    <property type="project" value="UniProtKB-EC"/>
</dbReference>
<accession>A9ICU4</accession>
<dbReference type="CDD" id="cd05233">
    <property type="entry name" value="SDR_c"/>
    <property type="match status" value="1"/>
</dbReference>
<name>A9ICU4_BORPD</name>
<keyword evidence="4" id="KW-1185">Reference proteome</keyword>
<dbReference type="InterPro" id="IPR002347">
    <property type="entry name" value="SDR_fam"/>
</dbReference>
<dbReference type="Proteomes" id="UP000001225">
    <property type="component" value="Chromosome"/>
</dbReference>
<dbReference type="Gene3D" id="3.40.50.720">
    <property type="entry name" value="NAD(P)-binding Rossmann-like Domain"/>
    <property type="match status" value="1"/>
</dbReference>